<feature type="domain" description="Fe2OG dioxygenase" evidence="4">
    <location>
        <begin position="210"/>
        <end position="323"/>
    </location>
</feature>
<dbReference type="PANTHER" id="PTHR47990">
    <property type="entry name" value="2-OXOGLUTARATE (2OG) AND FE(II)-DEPENDENT OXYGENASE SUPERFAMILY PROTEIN-RELATED"/>
    <property type="match status" value="1"/>
</dbReference>
<evidence type="ECO:0000256" key="3">
    <source>
        <dbReference type="SAM" id="MobiDB-lite"/>
    </source>
</evidence>
<evidence type="ECO:0000313" key="6">
    <source>
        <dbReference type="Proteomes" id="UP001521184"/>
    </source>
</evidence>
<feature type="region of interest" description="Disordered" evidence="3">
    <location>
        <begin position="253"/>
        <end position="273"/>
    </location>
</feature>
<protein>
    <recommendedName>
        <fullName evidence="4">Fe2OG dioxygenase domain-containing protein</fullName>
    </recommendedName>
</protein>
<keyword evidence="6" id="KW-1185">Reference proteome</keyword>
<keyword evidence="2" id="KW-0479">Metal-binding</keyword>
<evidence type="ECO:0000259" key="4">
    <source>
        <dbReference type="PROSITE" id="PS51471"/>
    </source>
</evidence>
<keyword evidence="2" id="KW-0408">Iron</keyword>
<dbReference type="InterPro" id="IPR044861">
    <property type="entry name" value="IPNS-like_FE2OG_OXY"/>
</dbReference>
<comment type="similarity">
    <text evidence="1 2">Belongs to the iron/ascorbate-dependent oxidoreductase family.</text>
</comment>
<sequence>MAVGIYPGVTGVVSHQPIPFEDSKPDVATMAPAPVAVVEDISLIRLQMADPMEEAKLLQAGTGCGVFHLNLLDAEGRPGRLLAASEAIYDLAEELFSLEEEQKLAYDVDHIGGARKLNGYKPVGRNHGGNGNRDGFESYAISKDTMLGLNGPGAATAQHPAVVARHAEALREFTSAVNEATTAILHSFSRTLGLAGGAETLAQRHRAEVPSSDMLRLLKYHAQQAGERGAPQSPHTDLGSLTVLFSKQPGLQIKREEEDEGEEDEGGDGWRFVNPSPGRAVVNLGDAMALLSNGRLRSCLHRVVPLPGRPMATRYSFAYMRRPEDDTPMVGLKGELVPESASFGPRADVMTAGQWLLRKFGALRFDSHEPDEGWVLTSHTAQ</sequence>
<evidence type="ECO:0000256" key="1">
    <source>
        <dbReference type="ARBA" id="ARBA00008056"/>
    </source>
</evidence>
<dbReference type="InterPro" id="IPR005123">
    <property type="entry name" value="Oxoglu/Fe-dep_dioxygenase_dom"/>
</dbReference>
<accession>A0ABR3TY20</accession>
<dbReference type="Pfam" id="PF03171">
    <property type="entry name" value="2OG-FeII_Oxy"/>
    <property type="match status" value="1"/>
</dbReference>
<proteinExistence type="inferred from homology"/>
<comment type="caution">
    <text evidence="5">The sequence shown here is derived from an EMBL/GenBank/DDBJ whole genome shotgun (WGS) entry which is preliminary data.</text>
</comment>
<dbReference type="InterPro" id="IPR027443">
    <property type="entry name" value="IPNS-like_sf"/>
</dbReference>
<reference evidence="5 6" key="1">
    <citation type="journal article" date="2023" name="Plant Dis.">
        <title>First Report of Diplodia intermedia Causing Canker and Dieback Diseases on Apple Trees in Canada.</title>
        <authorList>
            <person name="Ellouze W."/>
            <person name="Ilyukhin E."/>
            <person name="Sulman M."/>
            <person name="Ali S."/>
        </authorList>
    </citation>
    <scope>NUCLEOTIDE SEQUENCE [LARGE SCALE GENOMIC DNA]</scope>
    <source>
        <strain evidence="5 6">M45-28</strain>
    </source>
</reference>
<dbReference type="Gene3D" id="2.60.120.330">
    <property type="entry name" value="B-lactam Antibiotic, Isopenicillin N Synthase, Chain"/>
    <property type="match status" value="1"/>
</dbReference>
<dbReference type="PROSITE" id="PS51471">
    <property type="entry name" value="FE2OG_OXY"/>
    <property type="match status" value="1"/>
</dbReference>
<name>A0ABR3TY20_9PEZI</name>
<dbReference type="EMBL" id="JAKEKT020000013">
    <property type="protein sequence ID" value="KAL1647165.1"/>
    <property type="molecule type" value="Genomic_DNA"/>
</dbReference>
<dbReference type="Proteomes" id="UP001521184">
    <property type="component" value="Unassembled WGS sequence"/>
</dbReference>
<gene>
    <name evidence="5" type="ORF">SLS58_002936</name>
</gene>
<dbReference type="SUPFAM" id="SSF51197">
    <property type="entry name" value="Clavaminate synthase-like"/>
    <property type="match status" value="1"/>
</dbReference>
<evidence type="ECO:0000313" key="5">
    <source>
        <dbReference type="EMBL" id="KAL1647165.1"/>
    </source>
</evidence>
<keyword evidence="2" id="KW-0560">Oxidoreductase</keyword>
<evidence type="ECO:0000256" key="2">
    <source>
        <dbReference type="RuleBase" id="RU003682"/>
    </source>
</evidence>
<organism evidence="5 6">
    <name type="scientific">Diplodia intermedia</name>
    <dbReference type="NCBI Taxonomy" id="856260"/>
    <lineage>
        <taxon>Eukaryota</taxon>
        <taxon>Fungi</taxon>
        <taxon>Dikarya</taxon>
        <taxon>Ascomycota</taxon>
        <taxon>Pezizomycotina</taxon>
        <taxon>Dothideomycetes</taxon>
        <taxon>Dothideomycetes incertae sedis</taxon>
        <taxon>Botryosphaeriales</taxon>
        <taxon>Botryosphaeriaceae</taxon>
        <taxon>Diplodia</taxon>
    </lineage>
</organism>
<feature type="compositionally biased region" description="Acidic residues" evidence="3">
    <location>
        <begin position="257"/>
        <end position="267"/>
    </location>
</feature>
<dbReference type="InterPro" id="IPR050231">
    <property type="entry name" value="Iron_ascorbate_oxido_reductase"/>
</dbReference>